<dbReference type="CDD" id="cd00090">
    <property type="entry name" value="HTH_ARSR"/>
    <property type="match status" value="1"/>
</dbReference>
<dbReference type="InterPro" id="IPR047655">
    <property type="entry name" value="Transpos_IS630-like"/>
</dbReference>
<protein>
    <submittedName>
        <fullName evidence="3">Protein tyrosine phosphatase</fullName>
    </submittedName>
</protein>
<dbReference type="OrthoDB" id="2543128at2759"/>
<name>M9LJV9_PSEA3</name>
<dbReference type="GO" id="GO:0003676">
    <property type="term" value="F:nucleic acid binding"/>
    <property type="evidence" value="ECO:0007669"/>
    <property type="project" value="InterPro"/>
</dbReference>
<evidence type="ECO:0000259" key="2">
    <source>
        <dbReference type="Pfam" id="PF13358"/>
    </source>
</evidence>
<dbReference type="SUPFAM" id="SSF53098">
    <property type="entry name" value="Ribonuclease H-like"/>
    <property type="match status" value="1"/>
</dbReference>
<feature type="compositionally biased region" description="Polar residues" evidence="1">
    <location>
        <begin position="21"/>
        <end position="32"/>
    </location>
</feature>
<feature type="region of interest" description="Disordered" evidence="1">
    <location>
        <begin position="81"/>
        <end position="105"/>
    </location>
</feature>
<dbReference type="SUPFAM" id="SSF46689">
    <property type="entry name" value="Homeodomain-like"/>
    <property type="match status" value="1"/>
</dbReference>
<dbReference type="InterPro" id="IPR012337">
    <property type="entry name" value="RNaseH-like_sf"/>
</dbReference>
<evidence type="ECO:0000313" key="3">
    <source>
        <dbReference type="EMBL" id="GAC71626.1"/>
    </source>
</evidence>
<dbReference type="PANTHER" id="PTHR46564">
    <property type="entry name" value="TRANSPOSASE"/>
    <property type="match status" value="1"/>
</dbReference>
<evidence type="ECO:0000313" key="4">
    <source>
        <dbReference type="Proteomes" id="UP000011976"/>
    </source>
</evidence>
<dbReference type="EMBL" id="DF196770">
    <property type="protein sequence ID" value="GAC71626.1"/>
    <property type="molecule type" value="Genomic_DNA"/>
</dbReference>
<feature type="domain" description="Tc1-like transposase DDE" evidence="2">
    <location>
        <begin position="560"/>
        <end position="698"/>
    </location>
</feature>
<reference evidence="4" key="1">
    <citation type="journal article" date="2013" name="Genome Announc.">
        <title>Genome sequence of the basidiomycetous yeast Pseudozyma antarctica T-34, a producer of the glycolipid biosurfactants mannosylerythritol lipids.</title>
        <authorList>
            <person name="Morita T."/>
            <person name="Koike H."/>
            <person name="Koyama Y."/>
            <person name="Hagiwara H."/>
            <person name="Ito E."/>
            <person name="Fukuoka T."/>
            <person name="Imura T."/>
            <person name="Machida M."/>
            <person name="Kitamoto D."/>
        </authorList>
    </citation>
    <scope>NUCLEOTIDE SEQUENCE [LARGE SCALE GENOMIC DNA]</scope>
    <source>
        <strain evidence="4">T-34</strain>
    </source>
</reference>
<dbReference type="PANTHER" id="PTHR46564:SF1">
    <property type="entry name" value="TRANSPOSASE"/>
    <property type="match status" value="1"/>
</dbReference>
<dbReference type="InterPro" id="IPR036397">
    <property type="entry name" value="RNaseH_sf"/>
</dbReference>
<dbReference type="Proteomes" id="UP000011976">
    <property type="component" value="Unassembled WGS sequence"/>
</dbReference>
<accession>M9LJV9</accession>
<organism evidence="3 4">
    <name type="scientific">Pseudozyma antarctica (strain T-34)</name>
    <name type="common">Yeast</name>
    <name type="synonym">Candida antarctica</name>
    <dbReference type="NCBI Taxonomy" id="1151754"/>
    <lineage>
        <taxon>Eukaryota</taxon>
        <taxon>Fungi</taxon>
        <taxon>Dikarya</taxon>
        <taxon>Basidiomycota</taxon>
        <taxon>Ustilaginomycotina</taxon>
        <taxon>Ustilaginomycetes</taxon>
        <taxon>Ustilaginales</taxon>
        <taxon>Ustilaginaceae</taxon>
        <taxon>Moesziomyces</taxon>
    </lineage>
</organism>
<gene>
    <name evidence="3" type="ORF">PANT_4d00036</name>
</gene>
<dbReference type="AlphaFoldDB" id="M9LJV9"/>
<dbReference type="NCBIfam" id="NF033545">
    <property type="entry name" value="transpos_IS630"/>
    <property type="match status" value="1"/>
</dbReference>
<evidence type="ECO:0000256" key="1">
    <source>
        <dbReference type="SAM" id="MobiDB-lite"/>
    </source>
</evidence>
<dbReference type="STRING" id="1151754.M9LJV9"/>
<dbReference type="InterPro" id="IPR038717">
    <property type="entry name" value="Tc1-like_DDE_dom"/>
</dbReference>
<sequence length="765" mass="85401">MNVPSSPGTVPGGGRTDGLRWTTSTASMQSSPWVERTRTNQLPPSRGPVRPSPNLAPKRPRAGVRFRTRLATTALLPIITTTTAARGGSSRRHTTTTTTNDESMPDSEWDALEAAAALRREAEAARSFVPPSDPVHFLGETGLSSADYTCPRKLRKTALSHSEPRPLNLVVRIVANGPSKKNGSSKYRLMQVDIGDGVEMDVQAHVGSDLYNVDKRYNPFPEGAIVVMEDVCAINRGRALALDFHPSSRMSRCDELGVTWDQVQEWHQKMTMLFLRGRLPAVEAENKSLRERVELDGKNTNGWIDTVADGDEEETPKMTSAKLQTRCCAQAVPNAIVGSVSLSSSRPRVRPSLCSAHILEADLSSTKLDSQCESPYLLYSFNKADESVRLCIICITTIIAIMPSKRGKVVSLETREKLVKAVYEQNLSVTEAACRLMVPPTTARTILKRYQVTGRIEPERQGGNHRAVLNEEHLNWIAAELDEKADLRVSDIHSKIQQAFQFERPPSMSAINRAINDKLHYTLKVLKVEPADYNKPERIQARKEWCQSFFDSGATMLNAVYVDETGFNLHTHITYGRAKVGMRAIKKVPSAKGQNISYIAAVGPEGLIADFAYQGSTNSELFAWFLKEKLFPKLQHRRRIIMDNASIHKTQLVRDTFNESPHQQVFLPPYSPFLNAAEWHFAHIKPRMSKEEYKNATSLLQAIRNSANTVTSAHVTAWIREVNRNLLRAINGEVLGREYHYNMAEGDEDLAEQLLDDLANLRVLA</sequence>
<dbReference type="Gene3D" id="3.30.420.10">
    <property type="entry name" value="Ribonuclease H-like superfamily/Ribonuclease H"/>
    <property type="match status" value="1"/>
</dbReference>
<dbReference type="InterPro" id="IPR011991">
    <property type="entry name" value="ArsR-like_HTH"/>
</dbReference>
<proteinExistence type="predicted"/>
<feature type="region of interest" description="Disordered" evidence="1">
    <location>
        <begin position="1"/>
        <end position="65"/>
    </location>
</feature>
<dbReference type="InterPro" id="IPR009057">
    <property type="entry name" value="Homeodomain-like_sf"/>
</dbReference>
<dbReference type="Pfam" id="PF13358">
    <property type="entry name" value="DDE_3"/>
    <property type="match status" value="1"/>
</dbReference>